<evidence type="ECO:0008006" key="4">
    <source>
        <dbReference type="Google" id="ProtNLM"/>
    </source>
</evidence>
<accession>A0A2A7UTK6</accession>
<feature type="chain" id="PRO_5012947486" description="DUF4148 domain-containing protein" evidence="1">
    <location>
        <begin position="22"/>
        <end position="103"/>
    </location>
</feature>
<dbReference type="Proteomes" id="UP000220246">
    <property type="component" value="Unassembled WGS sequence"/>
</dbReference>
<name>A0A2A7UTK6_COMTR</name>
<keyword evidence="3" id="KW-1185">Reference proteome</keyword>
<dbReference type="EMBL" id="PDEA01000001">
    <property type="protein sequence ID" value="PEH88554.1"/>
    <property type="molecule type" value="Genomic_DNA"/>
</dbReference>
<keyword evidence="1" id="KW-0732">Signal</keyword>
<dbReference type="OrthoDB" id="8796584at2"/>
<dbReference type="GeneID" id="80800546"/>
<evidence type="ECO:0000256" key="1">
    <source>
        <dbReference type="SAM" id="SignalP"/>
    </source>
</evidence>
<dbReference type="AlphaFoldDB" id="A0A2A7UTK6"/>
<sequence length="103" mass="11250">MRKQWMAAAAAVMTLVGAAHAQSTVSADAETLQKAHVQADLELWHKAGMSFMPSPAQFPEVKSSPEYRRYEQLRNGPAFQETVAKYMGAVQTTARQGQATAQP</sequence>
<comment type="caution">
    <text evidence="2">The sequence shown here is derived from an EMBL/GenBank/DDBJ whole genome shotgun (WGS) entry which is preliminary data.</text>
</comment>
<dbReference type="RefSeq" id="WP_066539404.1">
    <property type="nucleotide sequence ID" value="NZ_DAMCYT010000054.1"/>
</dbReference>
<evidence type="ECO:0000313" key="3">
    <source>
        <dbReference type="Proteomes" id="UP000220246"/>
    </source>
</evidence>
<reference evidence="3" key="1">
    <citation type="submission" date="2017-09" db="EMBL/GenBank/DDBJ databases">
        <title>FDA dAtabase for Regulatory Grade micrObial Sequences (FDA-ARGOS): Supporting development and validation of Infectious Disease Dx tests.</title>
        <authorList>
            <person name="Minogue T."/>
            <person name="Wolcott M."/>
            <person name="Wasieloski L."/>
            <person name="Aguilar W."/>
            <person name="Moore D."/>
            <person name="Tallon L."/>
            <person name="Sadzewicz L."/>
            <person name="Ott S."/>
            <person name="Zhao X."/>
            <person name="Nagaraj S."/>
            <person name="Vavikolanu K."/>
            <person name="Aluvathingal J."/>
            <person name="Nadendla S."/>
            <person name="Sichtig H."/>
        </authorList>
    </citation>
    <scope>NUCLEOTIDE SEQUENCE [LARGE SCALE GENOMIC DNA]</scope>
    <source>
        <strain evidence="3">FDAARGOS_394</strain>
    </source>
</reference>
<organism evidence="2 3">
    <name type="scientific">Comamonas terrigena</name>
    <dbReference type="NCBI Taxonomy" id="32013"/>
    <lineage>
        <taxon>Bacteria</taxon>
        <taxon>Pseudomonadati</taxon>
        <taxon>Pseudomonadota</taxon>
        <taxon>Betaproteobacteria</taxon>
        <taxon>Burkholderiales</taxon>
        <taxon>Comamonadaceae</taxon>
        <taxon>Comamonas</taxon>
    </lineage>
</organism>
<protein>
    <recommendedName>
        <fullName evidence="4">DUF4148 domain-containing protein</fullName>
    </recommendedName>
</protein>
<evidence type="ECO:0000313" key="2">
    <source>
        <dbReference type="EMBL" id="PEH88554.1"/>
    </source>
</evidence>
<gene>
    <name evidence="2" type="ORF">CRM82_08030</name>
</gene>
<proteinExistence type="predicted"/>
<feature type="signal peptide" evidence="1">
    <location>
        <begin position="1"/>
        <end position="21"/>
    </location>
</feature>